<dbReference type="Proteomes" id="UP000095594">
    <property type="component" value="Unassembled WGS sequence"/>
</dbReference>
<dbReference type="SMART" id="SM00448">
    <property type="entry name" value="REC"/>
    <property type="match status" value="1"/>
</dbReference>
<protein>
    <recommendedName>
        <fullName evidence="1">Stage 0 sporulation protein A homolog</fullName>
    </recommendedName>
</protein>
<dbReference type="PROSITE" id="PS50930">
    <property type="entry name" value="HTH_LYTTR"/>
    <property type="match status" value="1"/>
</dbReference>
<dbReference type="PROSITE" id="PS50110">
    <property type="entry name" value="RESPONSE_REGULATORY"/>
    <property type="match status" value="1"/>
</dbReference>
<dbReference type="EMBL" id="CYZX01000006">
    <property type="protein sequence ID" value="CUO20663.1"/>
    <property type="molecule type" value="Genomic_DNA"/>
</dbReference>
<dbReference type="Pfam" id="PF04397">
    <property type="entry name" value="LytTR"/>
    <property type="match status" value="1"/>
</dbReference>
<accession>A0A174D5D0</accession>
<dbReference type="Gene3D" id="2.40.50.1020">
    <property type="entry name" value="LytTr DNA-binding domain"/>
    <property type="match status" value="1"/>
</dbReference>
<evidence type="ECO:0000259" key="4">
    <source>
        <dbReference type="PROSITE" id="PS50110"/>
    </source>
</evidence>
<dbReference type="AlphaFoldDB" id="A0A174D5D0"/>
<reference evidence="6 7" key="1">
    <citation type="submission" date="2015-09" db="EMBL/GenBank/DDBJ databases">
        <authorList>
            <consortium name="Pathogen Informatics"/>
        </authorList>
    </citation>
    <scope>NUCLEOTIDE SEQUENCE [LARGE SCALE GENOMIC DNA]</scope>
    <source>
        <strain evidence="6 7">2789STDY5834856</strain>
    </source>
</reference>
<evidence type="ECO:0000256" key="1">
    <source>
        <dbReference type="ARBA" id="ARBA00018672"/>
    </source>
</evidence>
<feature type="domain" description="Response regulatory" evidence="4">
    <location>
        <begin position="3"/>
        <end position="122"/>
    </location>
</feature>
<evidence type="ECO:0000313" key="6">
    <source>
        <dbReference type="EMBL" id="CUO20663.1"/>
    </source>
</evidence>
<dbReference type="GO" id="GO:0003677">
    <property type="term" value="F:DNA binding"/>
    <property type="evidence" value="ECO:0007669"/>
    <property type="project" value="InterPro"/>
</dbReference>
<dbReference type="SMART" id="SM00850">
    <property type="entry name" value="LytTR"/>
    <property type="match status" value="1"/>
</dbReference>
<dbReference type="GO" id="GO:0000156">
    <property type="term" value="F:phosphorelay response regulator activity"/>
    <property type="evidence" value="ECO:0007669"/>
    <property type="project" value="InterPro"/>
</dbReference>
<comment type="function">
    <text evidence="2">May play the central regulatory role in sporulation. It may be an element of the effector pathway responsible for the activation of sporulation genes in response to nutritional stress. Spo0A may act in concert with spo0H (a sigma factor) to control the expression of some genes that are critical to the sporulation process.</text>
</comment>
<dbReference type="InterPro" id="IPR001789">
    <property type="entry name" value="Sig_transdc_resp-reg_receiver"/>
</dbReference>
<evidence type="ECO:0000256" key="3">
    <source>
        <dbReference type="PROSITE-ProRule" id="PRU00169"/>
    </source>
</evidence>
<dbReference type="SUPFAM" id="SSF52172">
    <property type="entry name" value="CheY-like"/>
    <property type="match status" value="1"/>
</dbReference>
<evidence type="ECO:0000259" key="5">
    <source>
        <dbReference type="PROSITE" id="PS50930"/>
    </source>
</evidence>
<dbReference type="OrthoDB" id="9802383at2"/>
<gene>
    <name evidence="6" type="primary">yehT</name>
    <name evidence="6" type="ORF">ERS852471_01137</name>
</gene>
<dbReference type="Gene3D" id="3.40.50.2300">
    <property type="match status" value="1"/>
</dbReference>
<keyword evidence="3" id="KW-0597">Phosphoprotein</keyword>
<dbReference type="Pfam" id="PF00072">
    <property type="entry name" value="Response_reg"/>
    <property type="match status" value="1"/>
</dbReference>
<evidence type="ECO:0000313" key="7">
    <source>
        <dbReference type="Proteomes" id="UP000095594"/>
    </source>
</evidence>
<dbReference type="PANTHER" id="PTHR37299:SF1">
    <property type="entry name" value="STAGE 0 SPORULATION PROTEIN A HOMOLOG"/>
    <property type="match status" value="1"/>
</dbReference>
<dbReference type="PANTHER" id="PTHR37299">
    <property type="entry name" value="TRANSCRIPTIONAL REGULATOR-RELATED"/>
    <property type="match status" value="1"/>
</dbReference>
<feature type="modified residue" description="4-aspartylphosphate" evidence="3">
    <location>
        <position position="59"/>
    </location>
</feature>
<dbReference type="InterPro" id="IPR046947">
    <property type="entry name" value="LytR-like"/>
</dbReference>
<evidence type="ECO:0000256" key="2">
    <source>
        <dbReference type="ARBA" id="ARBA00024867"/>
    </source>
</evidence>
<name>A0A174D5D0_9CLOT</name>
<organism evidence="6 7">
    <name type="scientific">Clostridium disporicum</name>
    <dbReference type="NCBI Taxonomy" id="84024"/>
    <lineage>
        <taxon>Bacteria</taxon>
        <taxon>Bacillati</taxon>
        <taxon>Bacillota</taxon>
        <taxon>Clostridia</taxon>
        <taxon>Eubacteriales</taxon>
        <taxon>Clostridiaceae</taxon>
        <taxon>Clostridium</taxon>
    </lineage>
</organism>
<feature type="domain" description="HTH LytTR-type" evidence="5">
    <location>
        <begin position="135"/>
        <end position="225"/>
    </location>
</feature>
<dbReference type="RefSeq" id="WP_055264656.1">
    <property type="nucleotide sequence ID" value="NZ_CABIXQ010000006.1"/>
</dbReference>
<dbReference type="InterPro" id="IPR011006">
    <property type="entry name" value="CheY-like_superfamily"/>
</dbReference>
<sequence length="240" mass="28753">MIKFAICEDEIIQAEINQDYIKRWADKNNIEYKIDIFESAEKFLFSWQYEEVYDVIILDIRMKSMSGMELARNIRLKDSDVIIIFISGIDDYVFDGYNVAAFNYLLKPINDEKIFNVLDRVKEKLEKDKNAKQFLLLSKGKNIFKIDYDDIFYIIAFDHYIDIHSKNEIYTFNRKISQLEELLPKENFVRCHRSYIVNIKYVKNINKNSLLLEDDIKIPISKTRMDNTYNTFINYFAKTE</sequence>
<dbReference type="InterPro" id="IPR007492">
    <property type="entry name" value="LytTR_DNA-bd_dom"/>
</dbReference>
<proteinExistence type="predicted"/>